<comment type="function">
    <text evidence="11">Component of the ubiquinol-cytochrome c oxidoreductase, a multisubunit transmembrane complex that is part of the mitochondrial electron transport chain which drives oxidative phosphorylation. The complex plays an important role in the uptake of multiple carbon sources present in different host niches.</text>
</comment>
<evidence type="ECO:0000256" key="6">
    <source>
        <dbReference type="ARBA" id="ARBA00022792"/>
    </source>
</evidence>
<gene>
    <name evidence="12" type="ORF">H696_03640</name>
</gene>
<dbReference type="GeneID" id="20528365"/>
<dbReference type="GO" id="GO:0045275">
    <property type="term" value="C:respiratory chain complex III"/>
    <property type="evidence" value="ECO:0007669"/>
    <property type="project" value="UniProtKB-UniRule"/>
</dbReference>
<evidence type="ECO:0000256" key="4">
    <source>
        <dbReference type="ARBA" id="ARBA00022660"/>
    </source>
</evidence>
<keyword evidence="5 11" id="KW-0812">Transmembrane</keyword>
<dbReference type="EMBL" id="KB932205">
    <property type="protein sequence ID" value="KCV70181.1"/>
    <property type="molecule type" value="Genomic_DNA"/>
</dbReference>
<dbReference type="InterPro" id="IPR036642">
    <property type="entry name" value="Cyt_bc1_su8_sf"/>
</dbReference>
<dbReference type="PANTHER" id="PTHR12119:SF2">
    <property type="entry name" value="CYTOCHROME B-C1 COMPLEX SUBUNIT 8"/>
    <property type="match status" value="1"/>
</dbReference>
<evidence type="ECO:0000313" key="12">
    <source>
        <dbReference type="EMBL" id="KCV70181.1"/>
    </source>
</evidence>
<dbReference type="PANTHER" id="PTHR12119">
    <property type="entry name" value="UBIQUINOL-CYTOCHROME C REDUCTASE COMPLEX UBIQUINONE-BINDING PROTEIN QP-C"/>
    <property type="match status" value="1"/>
</dbReference>
<name>A0A058Z7T7_FONAL</name>
<dbReference type="AlphaFoldDB" id="A0A058Z7T7"/>
<sequence length="91" mass="10314">MFRKTVEHGVSYMGPFGAMGPKSKGIITYSWSPYVQKPFYGLFSKSITNMAHRVASSLPFIAPAIILNLGIFYWAETTYAKNQLKDPRDFE</sequence>
<proteinExistence type="inferred from homology"/>
<keyword evidence="6 11" id="KW-0999">Mitochondrion inner membrane</keyword>
<dbReference type="GO" id="GO:0005743">
    <property type="term" value="C:mitochondrial inner membrane"/>
    <property type="evidence" value="ECO:0007669"/>
    <property type="project" value="UniProtKB-SubCell"/>
</dbReference>
<evidence type="ECO:0000313" key="13">
    <source>
        <dbReference type="Proteomes" id="UP000030693"/>
    </source>
</evidence>
<keyword evidence="8 11" id="KW-1133">Transmembrane helix</keyword>
<keyword evidence="3 11" id="KW-0813">Transport</keyword>
<dbReference type="OrthoDB" id="6683853at2759"/>
<evidence type="ECO:0000256" key="9">
    <source>
        <dbReference type="ARBA" id="ARBA00023128"/>
    </source>
</evidence>
<keyword evidence="10 11" id="KW-0472">Membrane</keyword>
<evidence type="ECO:0000256" key="11">
    <source>
        <dbReference type="RuleBase" id="RU368118"/>
    </source>
</evidence>
<dbReference type="InterPro" id="IPR004205">
    <property type="entry name" value="Cyt_bc1_su8"/>
</dbReference>
<dbReference type="STRING" id="691883.A0A058Z7T7"/>
<dbReference type="GO" id="GO:0006122">
    <property type="term" value="P:mitochondrial electron transport, ubiquinol to cytochrome c"/>
    <property type="evidence" value="ECO:0007669"/>
    <property type="project" value="UniProtKB-UniRule"/>
</dbReference>
<comment type="similarity">
    <text evidence="2 11">Belongs to the UQCRQ/QCR8 family.</text>
</comment>
<evidence type="ECO:0000256" key="3">
    <source>
        <dbReference type="ARBA" id="ARBA00022448"/>
    </source>
</evidence>
<evidence type="ECO:0000256" key="7">
    <source>
        <dbReference type="ARBA" id="ARBA00022982"/>
    </source>
</evidence>
<dbReference type="OMA" id="YKWANDA"/>
<feature type="transmembrane region" description="Helical" evidence="11">
    <location>
        <begin position="54"/>
        <end position="75"/>
    </location>
</feature>
<keyword evidence="9 11" id="KW-0496">Mitochondrion</keyword>
<keyword evidence="7 11" id="KW-0249">Electron transport</keyword>
<protein>
    <recommendedName>
        <fullName evidence="11">Cytochrome b-c1 complex subunit 8</fullName>
    </recommendedName>
    <alternativeName>
        <fullName evidence="11">Complex III subunit 8</fullName>
    </alternativeName>
</protein>
<comment type="subcellular location">
    <subcellularLocation>
        <location evidence="1 11">Mitochondrion inner membrane</location>
        <topology evidence="1 11">Single-pass membrane protein</topology>
    </subcellularLocation>
</comment>
<reference evidence="12" key="1">
    <citation type="submission" date="2013-04" db="EMBL/GenBank/DDBJ databases">
        <title>The Genome Sequence of Fonticula alba ATCC 38817.</title>
        <authorList>
            <consortium name="The Broad Institute Genomics Platform"/>
            <person name="Russ C."/>
            <person name="Cuomo C."/>
            <person name="Burger G."/>
            <person name="Gray M.W."/>
            <person name="Holland P.W.H."/>
            <person name="King N."/>
            <person name="Lang F.B.F."/>
            <person name="Roger A.J."/>
            <person name="Ruiz-Trillo I."/>
            <person name="Brown M."/>
            <person name="Walker B."/>
            <person name="Young S."/>
            <person name="Zeng Q."/>
            <person name="Gargeya S."/>
            <person name="Fitzgerald M."/>
            <person name="Haas B."/>
            <person name="Abouelleil A."/>
            <person name="Allen A.W."/>
            <person name="Alvarado L."/>
            <person name="Arachchi H.M."/>
            <person name="Berlin A.M."/>
            <person name="Chapman S.B."/>
            <person name="Gainer-Dewar J."/>
            <person name="Goldberg J."/>
            <person name="Griggs A."/>
            <person name="Gujja S."/>
            <person name="Hansen M."/>
            <person name="Howarth C."/>
            <person name="Imamovic A."/>
            <person name="Ireland A."/>
            <person name="Larimer J."/>
            <person name="McCowan C."/>
            <person name="Murphy C."/>
            <person name="Pearson M."/>
            <person name="Poon T.W."/>
            <person name="Priest M."/>
            <person name="Roberts A."/>
            <person name="Saif S."/>
            <person name="Shea T."/>
            <person name="Sisk P."/>
            <person name="Sykes S."/>
            <person name="Wortman J."/>
            <person name="Nusbaum C."/>
            <person name="Birren B."/>
        </authorList>
    </citation>
    <scope>NUCLEOTIDE SEQUENCE [LARGE SCALE GENOMIC DNA]</scope>
    <source>
        <strain evidence="12">ATCC 38817</strain>
    </source>
</reference>
<keyword evidence="13" id="KW-1185">Reference proteome</keyword>
<organism evidence="12">
    <name type="scientific">Fonticula alba</name>
    <name type="common">Slime mold</name>
    <dbReference type="NCBI Taxonomy" id="691883"/>
    <lineage>
        <taxon>Eukaryota</taxon>
        <taxon>Rotosphaerida</taxon>
        <taxon>Fonticulaceae</taxon>
        <taxon>Fonticula</taxon>
    </lineage>
</organism>
<dbReference type="RefSeq" id="XP_009495787.1">
    <property type="nucleotide sequence ID" value="XM_009497512.1"/>
</dbReference>
<keyword evidence="4 11" id="KW-0679">Respiratory chain</keyword>
<dbReference type="Gene3D" id="1.20.5.210">
    <property type="entry name" value="Cytochrome b-c1 complex subunit 8"/>
    <property type="match status" value="1"/>
</dbReference>
<evidence type="ECO:0000256" key="8">
    <source>
        <dbReference type="ARBA" id="ARBA00022989"/>
    </source>
</evidence>
<evidence type="ECO:0000256" key="10">
    <source>
        <dbReference type="ARBA" id="ARBA00023136"/>
    </source>
</evidence>
<dbReference type="Proteomes" id="UP000030693">
    <property type="component" value="Unassembled WGS sequence"/>
</dbReference>
<accession>A0A058Z7T7</accession>
<dbReference type="Pfam" id="PF02939">
    <property type="entry name" value="UcrQ"/>
    <property type="match status" value="1"/>
</dbReference>
<evidence type="ECO:0000256" key="1">
    <source>
        <dbReference type="ARBA" id="ARBA00004434"/>
    </source>
</evidence>
<evidence type="ECO:0000256" key="5">
    <source>
        <dbReference type="ARBA" id="ARBA00022692"/>
    </source>
</evidence>
<dbReference type="SUPFAM" id="SSF81508">
    <property type="entry name" value="Ubiquinone-binding protein QP-C of cytochrome bc1 complex (Ubiquinol-cytochrome c reductase)"/>
    <property type="match status" value="1"/>
</dbReference>
<evidence type="ECO:0000256" key="2">
    <source>
        <dbReference type="ARBA" id="ARBA00007668"/>
    </source>
</evidence>